<organism evidence="1">
    <name type="scientific">Tanacetum cinerariifolium</name>
    <name type="common">Dalmatian daisy</name>
    <name type="synonym">Chrysanthemum cinerariifolium</name>
    <dbReference type="NCBI Taxonomy" id="118510"/>
    <lineage>
        <taxon>Eukaryota</taxon>
        <taxon>Viridiplantae</taxon>
        <taxon>Streptophyta</taxon>
        <taxon>Embryophyta</taxon>
        <taxon>Tracheophyta</taxon>
        <taxon>Spermatophyta</taxon>
        <taxon>Magnoliopsida</taxon>
        <taxon>eudicotyledons</taxon>
        <taxon>Gunneridae</taxon>
        <taxon>Pentapetalae</taxon>
        <taxon>asterids</taxon>
        <taxon>campanulids</taxon>
        <taxon>Asterales</taxon>
        <taxon>Asteraceae</taxon>
        <taxon>Asteroideae</taxon>
        <taxon>Anthemideae</taxon>
        <taxon>Anthemidinae</taxon>
        <taxon>Tanacetum</taxon>
    </lineage>
</organism>
<sequence>MAAFKRLDELTMAANFKSLFNGMTLYFEREMTNDLEFAANLHNLWVQFIDRTNDRKLFISEIEGVPSSLMSYNCCQFLQQVQHNDYIKLLKVRKMIAKTYHEVHKNIVFVYVMKNM</sequence>
<name>A0A6L2KU27_TANCI</name>
<reference evidence="1" key="1">
    <citation type="journal article" date="2019" name="Sci. Rep.">
        <title>Draft genome of Tanacetum cinerariifolium, the natural source of mosquito coil.</title>
        <authorList>
            <person name="Yamashiro T."/>
            <person name="Shiraishi A."/>
            <person name="Satake H."/>
            <person name="Nakayama K."/>
        </authorList>
    </citation>
    <scope>NUCLEOTIDE SEQUENCE</scope>
</reference>
<gene>
    <name evidence="1" type="ORF">Tci_024926</name>
</gene>
<dbReference type="AlphaFoldDB" id="A0A6L2KU27"/>
<dbReference type="EMBL" id="BKCJ010003095">
    <property type="protein sequence ID" value="GEU52948.1"/>
    <property type="molecule type" value="Genomic_DNA"/>
</dbReference>
<comment type="caution">
    <text evidence="1">The sequence shown here is derived from an EMBL/GenBank/DDBJ whole genome shotgun (WGS) entry which is preliminary data.</text>
</comment>
<proteinExistence type="predicted"/>
<accession>A0A6L2KU27</accession>
<protein>
    <submittedName>
        <fullName evidence="1">Uncharacterized protein</fullName>
    </submittedName>
</protein>
<evidence type="ECO:0000313" key="1">
    <source>
        <dbReference type="EMBL" id="GEU52948.1"/>
    </source>
</evidence>